<sequence>MQSTLKKLEGQVFNHSVLVSQLGDYARPNDKISDMLSKAELVPLKRGLYALGAAGGQPLSKGLVANHLYGPSYVSSYWMLAYYGWLAERVEAVTSMCMTRSRHIDTPLGRFAYTTIPAQYYASGLTFVQEGGIAFMAATPEKALCDLLVSTRQLRIQSVSSMQRYLLDDLRLYEDDLYTLNLERLRRCANSDYKTTMLSVLARFVERVQND</sequence>
<reference evidence="1" key="1">
    <citation type="submission" date="2020-01" db="EMBL/GenBank/DDBJ databases">
        <authorList>
            <person name="Meier V. D."/>
            <person name="Meier V D."/>
        </authorList>
    </citation>
    <scope>NUCLEOTIDE SEQUENCE</scope>
    <source>
        <strain evidence="1">HLG_WM_MAG_09</strain>
    </source>
</reference>
<dbReference type="EMBL" id="CACVAT010000601">
    <property type="protein sequence ID" value="CAA6830554.1"/>
    <property type="molecule type" value="Genomic_DNA"/>
</dbReference>
<name>A0A6S6UJK8_9GAMM</name>
<evidence type="ECO:0000313" key="1">
    <source>
        <dbReference type="EMBL" id="CAA6830554.1"/>
    </source>
</evidence>
<accession>A0A6S6UJK8</accession>
<organism evidence="1">
    <name type="scientific">uncultured Thiotrichaceae bacterium</name>
    <dbReference type="NCBI Taxonomy" id="298394"/>
    <lineage>
        <taxon>Bacteria</taxon>
        <taxon>Pseudomonadati</taxon>
        <taxon>Pseudomonadota</taxon>
        <taxon>Gammaproteobacteria</taxon>
        <taxon>Thiotrichales</taxon>
        <taxon>Thiotrichaceae</taxon>
        <taxon>environmental samples</taxon>
    </lineage>
</organism>
<gene>
    <name evidence="1" type="ORF">HELGO_WM25847</name>
</gene>
<dbReference type="AlphaFoldDB" id="A0A6S6UJK8"/>
<evidence type="ECO:0008006" key="2">
    <source>
        <dbReference type="Google" id="ProtNLM"/>
    </source>
</evidence>
<proteinExistence type="predicted"/>
<protein>
    <recommendedName>
        <fullName evidence="2">Transcriptional regulator, AbiEi antitoxin, Type IV TA system</fullName>
    </recommendedName>
</protein>